<proteinExistence type="predicted"/>
<evidence type="ECO:0000259" key="5">
    <source>
        <dbReference type="Pfam" id="PF00931"/>
    </source>
</evidence>
<dbReference type="Pfam" id="PF23598">
    <property type="entry name" value="LRR_14"/>
    <property type="match status" value="1"/>
</dbReference>
<accession>A0ABM4A524</accession>
<dbReference type="PRINTS" id="PR00364">
    <property type="entry name" value="DISEASERSIST"/>
</dbReference>
<feature type="domain" description="Disease resistance R13L4/SHOC-2-like LRR" evidence="8">
    <location>
        <begin position="516"/>
        <end position="668"/>
    </location>
</feature>
<dbReference type="Pfam" id="PF00931">
    <property type="entry name" value="NB-ARC"/>
    <property type="match status" value="1"/>
</dbReference>
<feature type="domain" description="NB-ARC" evidence="5">
    <location>
        <begin position="122"/>
        <end position="290"/>
    </location>
</feature>
<dbReference type="InterPro" id="IPR041118">
    <property type="entry name" value="Rx_N"/>
</dbReference>
<dbReference type="Gene3D" id="1.10.8.430">
    <property type="entry name" value="Helical domain of apoptotic protease-activating factors"/>
    <property type="match status" value="1"/>
</dbReference>
<keyword evidence="3" id="KW-0611">Plant defense</keyword>
<dbReference type="Gene3D" id="1.20.5.4130">
    <property type="match status" value="1"/>
</dbReference>
<keyword evidence="4" id="KW-0067">ATP-binding</keyword>
<dbReference type="Gene3D" id="1.10.10.10">
    <property type="entry name" value="Winged helix-like DNA-binding domain superfamily/Winged helix DNA-binding domain"/>
    <property type="match status" value="1"/>
</dbReference>
<dbReference type="SUPFAM" id="SSF52058">
    <property type="entry name" value="L domain-like"/>
    <property type="match status" value="1"/>
</dbReference>
<reference evidence="10" key="1">
    <citation type="submission" date="2025-08" db="UniProtKB">
        <authorList>
            <consortium name="RefSeq"/>
        </authorList>
    </citation>
    <scope>IDENTIFICATION</scope>
    <source>
        <tissue evidence="10">Seedling</tissue>
    </source>
</reference>
<evidence type="ECO:0000256" key="4">
    <source>
        <dbReference type="ARBA" id="ARBA00022840"/>
    </source>
</evidence>
<dbReference type="InterPro" id="IPR058922">
    <property type="entry name" value="WHD_DRP"/>
</dbReference>
<dbReference type="InterPro" id="IPR002182">
    <property type="entry name" value="NB-ARC"/>
</dbReference>
<evidence type="ECO:0000313" key="10">
    <source>
        <dbReference type="RefSeq" id="XP_060671829.1"/>
    </source>
</evidence>
<dbReference type="InterPro" id="IPR036388">
    <property type="entry name" value="WH-like_DNA-bd_sf"/>
</dbReference>
<dbReference type="GeneID" id="132803259"/>
<keyword evidence="9" id="KW-1185">Reference proteome</keyword>
<name>A0ABM4A524_ZIZJJ</name>
<dbReference type="Gene3D" id="3.40.50.300">
    <property type="entry name" value="P-loop containing nucleotide triphosphate hydrolases"/>
    <property type="match status" value="1"/>
</dbReference>
<dbReference type="Pfam" id="PF18052">
    <property type="entry name" value="Rx_N"/>
    <property type="match status" value="1"/>
</dbReference>
<dbReference type="PANTHER" id="PTHR36766:SF38">
    <property type="entry name" value="DISEASE RESISTANCE PROTEIN RGA3"/>
    <property type="match status" value="1"/>
</dbReference>
<dbReference type="InterPro" id="IPR042197">
    <property type="entry name" value="Apaf_helical"/>
</dbReference>
<evidence type="ECO:0000256" key="1">
    <source>
        <dbReference type="ARBA" id="ARBA00022737"/>
    </source>
</evidence>
<dbReference type="InterPro" id="IPR032675">
    <property type="entry name" value="LRR_dom_sf"/>
</dbReference>
<sequence length="715" mass="82115">MQEKQSHNHQIKNWLKRLEDVVYDADDLMDEFNTEALLQQGMLGSEMTKKVRTFFSTSNQLAFRHKLGHKIKAIKERLAVIRDARQFHLEERHEQSSVVARRREDSHSYVPEEEVIGRDEDKIAIMKFLMDEKIEENVAVISIVGTGGLGKTTLAQLVYNDEIVQKNFDLRMWVCVSNDFTVRLLVEKILKFATDKDLKNMEMDQLQKELRKEINVKRYLLVLDDVWNENDGLWLSLKILLSNCAKGSRIVVTTRSTRVSEIMSTVEPYILEGLDKDKSWSLFERMAFKHGHEANNSNIVEIGKQIVKKCGGIPLVLRTIGRMLYFKNSETEWLSFLEMEISRVPQNDVLPTLKLSYDNLPSHLKQCFASCQLFPKDYEINVQMLINVWMALGFVKQSDSTKSLADTGREYFMDLLWRSFFQEHHEDKFLNIKCKIHDLMHDLATQVGGTKCISLQPKIKSNSDKSTRHVLFNFHLDSSEQIPTTVFQVNKVRTILLLGQSSSTVQGGRGQSVCDVLLSSFKLVRILDLHNLGIKVVPNSIGKLRHLRYLDLSQNKGIKALPYSITTLYNLQTLKLSKCRQLQELPSDTEKLVNLVNLDTSYCSSLTHMPNGLDQLTNLQTLTEFVLKRDSKGSSLSRHSDSGEVGELRDLMQLNNLRGEMVIRNLGNEKDTKSANLMGKHLLCGLRLRWDIADVDYEATLAGLQPHPNLKRLYR</sequence>
<protein>
    <submittedName>
        <fullName evidence="10">Disease resistance protein RGA3</fullName>
    </submittedName>
</protein>
<dbReference type="Proteomes" id="UP001652623">
    <property type="component" value="Chromosome 3"/>
</dbReference>
<evidence type="ECO:0000313" key="9">
    <source>
        <dbReference type="Proteomes" id="UP001652623"/>
    </source>
</evidence>
<dbReference type="RefSeq" id="XP_060671829.1">
    <property type="nucleotide sequence ID" value="XM_060815846.1"/>
</dbReference>
<dbReference type="SUPFAM" id="SSF52540">
    <property type="entry name" value="P-loop containing nucleoside triphosphate hydrolases"/>
    <property type="match status" value="1"/>
</dbReference>
<dbReference type="Gene3D" id="3.80.10.10">
    <property type="entry name" value="Ribonuclease Inhibitor"/>
    <property type="match status" value="1"/>
</dbReference>
<evidence type="ECO:0000259" key="8">
    <source>
        <dbReference type="Pfam" id="PF23598"/>
    </source>
</evidence>
<evidence type="ECO:0000259" key="6">
    <source>
        <dbReference type="Pfam" id="PF18052"/>
    </source>
</evidence>
<evidence type="ECO:0000256" key="3">
    <source>
        <dbReference type="ARBA" id="ARBA00022821"/>
    </source>
</evidence>
<feature type="domain" description="Disease resistance N-terminal" evidence="6">
    <location>
        <begin position="2"/>
        <end position="49"/>
    </location>
</feature>
<dbReference type="InterPro" id="IPR027417">
    <property type="entry name" value="P-loop_NTPase"/>
</dbReference>
<keyword evidence="1" id="KW-0677">Repeat</keyword>
<keyword evidence="2" id="KW-0547">Nucleotide-binding</keyword>
<evidence type="ECO:0000259" key="7">
    <source>
        <dbReference type="Pfam" id="PF23559"/>
    </source>
</evidence>
<feature type="domain" description="Disease resistance protein winged helix" evidence="7">
    <location>
        <begin position="373"/>
        <end position="444"/>
    </location>
</feature>
<dbReference type="PANTHER" id="PTHR36766">
    <property type="entry name" value="PLANT BROAD-SPECTRUM MILDEW RESISTANCE PROTEIN RPW8"/>
    <property type="match status" value="1"/>
</dbReference>
<dbReference type="InterPro" id="IPR055414">
    <property type="entry name" value="LRR_R13L4/SHOC2-like"/>
</dbReference>
<organism evidence="9 10">
    <name type="scientific">Ziziphus jujuba</name>
    <name type="common">Chinese jujube</name>
    <name type="synonym">Ziziphus sativa</name>
    <dbReference type="NCBI Taxonomy" id="326968"/>
    <lineage>
        <taxon>Eukaryota</taxon>
        <taxon>Viridiplantae</taxon>
        <taxon>Streptophyta</taxon>
        <taxon>Embryophyta</taxon>
        <taxon>Tracheophyta</taxon>
        <taxon>Spermatophyta</taxon>
        <taxon>Magnoliopsida</taxon>
        <taxon>eudicotyledons</taxon>
        <taxon>Gunneridae</taxon>
        <taxon>Pentapetalae</taxon>
        <taxon>rosids</taxon>
        <taxon>fabids</taxon>
        <taxon>Rosales</taxon>
        <taxon>Rhamnaceae</taxon>
        <taxon>Paliureae</taxon>
        <taxon>Ziziphus</taxon>
    </lineage>
</organism>
<dbReference type="Pfam" id="PF23559">
    <property type="entry name" value="WHD_DRP"/>
    <property type="match status" value="1"/>
</dbReference>
<gene>
    <name evidence="10" type="primary">LOC132803259</name>
</gene>
<evidence type="ECO:0000256" key="2">
    <source>
        <dbReference type="ARBA" id="ARBA00022741"/>
    </source>
</evidence>